<evidence type="ECO:0000313" key="1">
    <source>
        <dbReference type="EMBL" id="CEK47342.1"/>
    </source>
</evidence>
<proteinExistence type="predicted"/>
<feature type="non-terminal residue" evidence="1">
    <location>
        <position position="1"/>
    </location>
</feature>
<gene>
    <name evidence="1" type="primary">ORF1159</name>
</gene>
<dbReference type="EMBL" id="HACG01000477">
    <property type="protein sequence ID" value="CEK47342.1"/>
    <property type="molecule type" value="Transcribed_RNA"/>
</dbReference>
<dbReference type="AlphaFoldDB" id="A0A0B6XTK4"/>
<protein>
    <submittedName>
        <fullName evidence="1">Uncharacterized protein</fullName>
    </submittedName>
</protein>
<feature type="non-terminal residue" evidence="1">
    <location>
        <position position="78"/>
    </location>
</feature>
<organism evidence="1">
    <name type="scientific">Arion vulgaris</name>
    <dbReference type="NCBI Taxonomy" id="1028688"/>
    <lineage>
        <taxon>Eukaryota</taxon>
        <taxon>Metazoa</taxon>
        <taxon>Spiralia</taxon>
        <taxon>Lophotrochozoa</taxon>
        <taxon>Mollusca</taxon>
        <taxon>Gastropoda</taxon>
        <taxon>Heterobranchia</taxon>
        <taxon>Euthyneura</taxon>
        <taxon>Panpulmonata</taxon>
        <taxon>Eupulmonata</taxon>
        <taxon>Stylommatophora</taxon>
        <taxon>Helicina</taxon>
        <taxon>Arionoidea</taxon>
        <taxon>Arionidae</taxon>
        <taxon>Arion</taxon>
    </lineage>
</organism>
<accession>A0A0B6XTK4</accession>
<name>A0A0B6XTK4_9EUPU</name>
<sequence>LLSVIFIFNITQQWNKLTTTSRTSDSMSKLCFQWILTKDDSVGSHLDLKDTRGRDHFADFRVGLLRERDIEYRGQNKV</sequence>
<reference evidence="1" key="1">
    <citation type="submission" date="2014-12" db="EMBL/GenBank/DDBJ databases">
        <title>Insight into the proteome of Arion vulgaris.</title>
        <authorList>
            <person name="Aradska J."/>
            <person name="Bulat T."/>
            <person name="Smidak R."/>
            <person name="Sarate P."/>
            <person name="Gangsoo J."/>
            <person name="Sialana F."/>
            <person name="Bilban M."/>
            <person name="Lubec G."/>
        </authorList>
    </citation>
    <scope>NUCLEOTIDE SEQUENCE</scope>
    <source>
        <tissue evidence="1">Skin</tissue>
    </source>
</reference>